<dbReference type="Gene3D" id="1.20.5.780">
    <property type="entry name" value="Single helix bin"/>
    <property type="match status" value="1"/>
</dbReference>
<comment type="caution">
    <text evidence="3">The sequence shown here is derived from an EMBL/GenBank/DDBJ whole genome shotgun (WGS) entry which is preliminary data.</text>
</comment>
<proteinExistence type="inferred from homology"/>
<evidence type="ECO:0000313" key="3">
    <source>
        <dbReference type="EMBL" id="MDI7922179.1"/>
    </source>
</evidence>
<keyword evidence="1" id="KW-1277">Toxin-antitoxin system</keyword>
<comment type="similarity">
    <text evidence="2">Belongs to the TacA antitoxin family.</text>
</comment>
<dbReference type="GO" id="GO:0006355">
    <property type="term" value="P:regulation of DNA-templated transcription"/>
    <property type="evidence" value="ECO:0007669"/>
    <property type="project" value="InterPro"/>
</dbReference>
<dbReference type="PANTHER" id="PTHR35401:SF2">
    <property type="entry name" value="ABC-TYPE TRANSPORT SYSTEM"/>
    <property type="match status" value="1"/>
</dbReference>
<gene>
    <name evidence="3" type="ORF">MRS75_08775</name>
</gene>
<sequence length="117" mass="12717">MPAFKDMTADIDEPNDARMSFRTKARIKTAIQRAAALSGVDDSAFTINAAYQAAMTTIAGHERTLLQPADHAAFFAALDNPPEPTDSLKAAFKRHSETVVSKQSAKDNHRAARCLKT</sequence>
<dbReference type="RefSeq" id="WP_311789021.1">
    <property type="nucleotide sequence ID" value="NZ_JALDYY010000022.1"/>
</dbReference>
<dbReference type="InterPro" id="IPR010985">
    <property type="entry name" value="Ribbon_hlx_hlx"/>
</dbReference>
<dbReference type="Proteomes" id="UP001161580">
    <property type="component" value="Unassembled WGS sequence"/>
</dbReference>
<dbReference type="EMBL" id="JALDYZ010000003">
    <property type="protein sequence ID" value="MDI7922179.1"/>
    <property type="molecule type" value="Genomic_DNA"/>
</dbReference>
<evidence type="ECO:0000256" key="1">
    <source>
        <dbReference type="ARBA" id="ARBA00022649"/>
    </source>
</evidence>
<protein>
    <submittedName>
        <fullName evidence="3">DUF1778 domain-containing protein</fullName>
    </submittedName>
</protein>
<evidence type="ECO:0000313" key="4">
    <source>
        <dbReference type="Proteomes" id="UP001161580"/>
    </source>
</evidence>
<dbReference type="AlphaFoldDB" id="A0AAE3U0L3"/>
<evidence type="ECO:0000256" key="2">
    <source>
        <dbReference type="ARBA" id="ARBA00049988"/>
    </source>
</evidence>
<dbReference type="Pfam" id="PF08681">
    <property type="entry name" value="TacA1"/>
    <property type="match status" value="1"/>
</dbReference>
<name>A0AAE3U0L3_9HYPH</name>
<accession>A0AAE3U0L3</accession>
<organism evidence="3 4">
    <name type="scientific">Ferirhizobium litorale</name>
    <dbReference type="NCBI Taxonomy" id="2927786"/>
    <lineage>
        <taxon>Bacteria</taxon>
        <taxon>Pseudomonadati</taxon>
        <taxon>Pseudomonadota</taxon>
        <taxon>Alphaproteobacteria</taxon>
        <taxon>Hyphomicrobiales</taxon>
        <taxon>Rhizobiaceae</taxon>
        <taxon>Ferirhizobium</taxon>
    </lineage>
</organism>
<dbReference type="SUPFAM" id="SSF47598">
    <property type="entry name" value="Ribbon-helix-helix"/>
    <property type="match status" value="1"/>
</dbReference>
<dbReference type="PANTHER" id="PTHR35401">
    <property type="entry name" value="COPG FAMILY HELIX-TURN-HELIX PROTEIN-RELATED-RELATED"/>
    <property type="match status" value="1"/>
</dbReference>
<keyword evidence="4" id="KW-1185">Reference proteome</keyword>
<reference evidence="3" key="1">
    <citation type="submission" date="2022-03" db="EMBL/GenBank/DDBJ databases">
        <title>Fererhizobium litorale gen. nov., sp. nov., isolated from sandy sediments of the Sea of Japan seashore.</title>
        <authorList>
            <person name="Romanenko L."/>
            <person name="Kurilenko V."/>
            <person name="Otstavnykh N."/>
            <person name="Svetashev V."/>
            <person name="Tekutyeva L."/>
            <person name="Isaeva M."/>
            <person name="Mikhailov V."/>
        </authorList>
    </citation>
    <scope>NUCLEOTIDE SEQUENCE</scope>
    <source>
        <strain evidence="3">KMM 9576</strain>
    </source>
</reference>
<dbReference type="InterPro" id="IPR014795">
    <property type="entry name" value="TacA_1-like"/>
</dbReference>